<feature type="transmembrane region" description="Helical" evidence="2">
    <location>
        <begin position="147"/>
        <end position="171"/>
    </location>
</feature>
<protein>
    <submittedName>
        <fullName evidence="3">ECF transporter S component</fullName>
    </submittedName>
</protein>
<feature type="transmembrane region" description="Helical" evidence="2">
    <location>
        <begin position="42"/>
        <end position="61"/>
    </location>
</feature>
<feature type="transmembrane region" description="Helical" evidence="2">
    <location>
        <begin position="92"/>
        <end position="108"/>
    </location>
</feature>
<dbReference type="Pfam" id="PF09819">
    <property type="entry name" value="ABC_cobalt"/>
    <property type="match status" value="1"/>
</dbReference>
<dbReference type="RefSeq" id="WP_386673483.1">
    <property type="nucleotide sequence ID" value="NZ_JBHLTG010000007.1"/>
</dbReference>
<feature type="transmembrane region" description="Helical" evidence="2">
    <location>
        <begin position="115"/>
        <end position="135"/>
    </location>
</feature>
<evidence type="ECO:0000256" key="1">
    <source>
        <dbReference type="SAM" id="MobiDB-lite"/>
    </source>
</evidence>
<accession>A0ABV6RVW7</accession>
<dbReference type="EMBL" id="JBHLTG010000007">
    <property type="protein sequence ID" value="MFC0681137.1"/>
    <property type="molecule type" value="Genomic_DNA"/>
</dbReference>
<sequence length="208" mass="21756">MRLSSVHWRAIAVVLGIGILGGLLLIPVNTYAATVARGIPLLYAPVVGAWLLPVLTSMLTVRRPGAGLAAALVAGLVNVPTTSYGIRALVTMAMVGVFLELAIAITLYRRWDRWIFAVAIVVACVLYGIVTWRSLDVGSLGLPSQLAFFGLLVVSGLGALVLAAVAARVLAQTPIVSGRSASRPGEPLVTDGGWRYDGKSATKPETTP</sequence>
<organism evidence="3 4">
    <name type="scientific">Lysobacter korlensis</name>
    <dbReference type="NCBI Taxonomy" id="553636"/>
    <lineage>
        <taxon>Bacteria</taxon>
        <taxon>Pseudomonadati</taxon>
        <taxon>Pseudomonadota</taxon>
        <taxon>Gammaproteobacteria</taxon>
        <taxon>Lysobacterales</taxon>
        <taxon>Lysobacteraceae</taxon>
        <taxon>Lysobacter</taxon>
    </lineage>
</organism>
<feature type="region of interest" description="Disordered" evidence="1">
    <location>
        <begin position="178"/>
        <end position="208"/>
    </location>
</feature>
<keyword evidence="4" id="KW-1185">Reference proteome</keyword>
<name>A0ABV6RVW7_9GAMM</name>
<reference evidence="3 4" key="1">
    <citation type="submission" date="2024-09" db="EMBL/GenBank/DDBJ databases">
        <authorList>
            <person name="Sun Q."/>
            <person name="Mori K."/>
        </authorList>
    </citation>
    <scope>NUCLEOTIDE SEQUENCE [LARGE SCALE GENOMIC DNA]</scope>
    <source>
        <strain evidence="3 4">KCTC 23076</strain>
    </source>
</reference>
<keyword evidence="2" id="KW-0812">Transmembrane</keyword>
<comment type="caution">
    <text evidence="3">The sequence shown here is derived from an EMBL/GenBank/DDBJ whole genome shotgun (WGS) entry which is preliminary data.</text>
</comment>
<dbReference type="Proteomes" id="UP001589896">
    <property type="component" value="Unassembled WGS sequence"/>
</dbReference>
<keyword evidence="2" id="KW-0472">Membrane</keyword>
<evidence type="ECO:0000256" key="2">
    <source>
        <dbReference type="SAM" id="Phobius"/>
    </source>
</evidence>
<evidence type="ECO:0000313" key="4">
    <source>
        <dbReference type="Proteomes" id="UP001589896"/>
    </source>
</evidence>
<gene>
    <name evidence="3" type="ORF">ACFFGH_25190</name>
</gene>
<evidence type="ECO:0000313" key="3">
    <source>
        <dbReference type="EMBL" id="MFC0681137.1"/>
    </source>
</evidence>
<proteinExistence type="predicted"/>
<keyword evidence="2" id="KW-1133">Transmembrane helix</keyword>
<dbReference type="InterPro" id="IPR017195">
    <property type="entry name" value="ABC_thiamin-permease_prd"/>
</dbReference>